<keyword evidence="2" id="KW-0808">Transferase</keyword>
<keyword evidence="4" id="KW-0812">Transmembrane</keyword>
<accession>A0A0M0JBH5</accession>
<organism evidence="5 6">
    <name type="scientific">Chrysochromulina tobinii</name>
    <dbReference type="NCBI Taxonomy" id="1460289"/>
    <lineage>
        <taxon>Eukaryota</taxon>
        <taxon>Haptista</taxon>
        <taxon>Haptophyta</taxon>
        <taxon>Prymnesiophyceae</taxon>
        <taxon>Prymnesiales</taxon>
        <taxon>Chrysochromulinaceae</taxon>
        <taxon>Chrysochromulina</taxon>
    </lineage>
</organism>
<feature type="region of interest" description="Disordered" evidence="3">
    <location>
        <begin position="61"/>
        <end position="108"/>
    </location>
</feature>
<evidence type="ECO:0000313" key="6">
    <source>
        <dbReference type="Proteomes" id="UP000037460"/>
    </source>
</evidence>
<dbReference type="PANTHER" id="PTHR11712:SF336">
    <property type="entry name" value="3-OXOACYL-[ACYL-CARRIER-PROTEIN] SYNTHASE, MITOCHONDRIAL"/>
    <property type="match status" value="1"/>
</dbReference>
<keyword evidence="4" id="KW-1133">Transmembrane helix</keyword>
<reference evidence="6" key="1">
    <citation type="journal article" date="2015" name="PLoS Genet.">
        <title>Genome Sequence and Transcriptome Analyses of Chrysochromulina tobin: Metabolic Tools for Enhanced Algal Fitness in the Prominent Order Prymnesiales (Haptophyceae).</title>
        <authorList>
            <person name="Hovde B.T."/>
            <person name="Deodato C.R."/>
            <person name="Hunsperger H.M."/>
            <person name="Ryken S.A."/>
            <person name="Yost W."/>
            <person name="Jha R.K."/>
            <person name="Patterson J."/>
            <person name="Monnat R.J. Jr."/>
            <person name="Barlow S.B."/>
            <person name="Starkenburg S.R."/>
            <person name="Cattolico R.A."/>
        </authorList>
    </citation>
    <scope>NUCLEOTIDE SEQUENCE</scope>
    <source>
        <strain evidence="6">CCMP291</strain>
    </source>
</reference>
<name>A0A0M0JBH5_9EUKA</name>
<dbReference type="Gene3D" id="3.40.47.10">
    <property type="match status" value="2"/>
</dbReference>
<proteinExistence type="predicted"/>
<evidence type="ECO:0000256" key="1">
    <source>
        <dbReference type="ARBA" id="ARBA00013191"/>
    </source>
</evidence>
<dbReference type="AlphaFoldDB" id="A0A0M0JBH5"/>
<protein>
    <recommendedName>
        <fullName evidence="1">beta-ketoacyl-[acyl-carrier-protein] synthase I</fullName>
        <ecNumber evidence="1">2.3.1.41</ecNumber>
    </recommendedName>
</protein>
<evidence type="ECO:0000256" key="3">
    <source>
        <dbReference type="SAM" id="MobiDB-lite"/>
    </source>
</evidence>
<evidence type="ECO:0000313" key="5">
    <source>
        <dbReference type="EMBL" id="KOO23563.1"/>
    </source>
</evidence>
<keyword evidence="6" id="KW-1185">Reference proteome</keyword>
<keyword evidence="4" id="KW-0472">Membrane</keyword>
<dbReference type="EMBL" id="JWZX01003179">
    <property type="protein sequence ID" value="KOO23563.1"/>
    <property type="molecule type" value="Genomic_DNA"/>
</dbReference>
<dbReference type="InterPro" id="IPR000794">
    <property type="entry name" value="Beta-ketoacyl_synthase"/>
</dbReference>
<dbReference type="GO" id="GO:0006633">
    <property type="term" value="P:fatty acid biosynthetic process"/>
    <property type="evidence" value="ECO:0007669"/>
    <property type="project" value="TreeGrafter"/>
</dbReference>
<sequence length="567" mass="60965">RIYQLIGQPECVAPVAAPVPASTDLAATFIITSGSVLLILLFIASLWFLLRPRFEEKTPVATVELPPGQRSTDGSAPRVDQTARPTGADPTGAPPSCKSEETGSADSPTAECVTSALALTQRVRDLGLHLGDIVVTGLSIGLPNALTGRPVFDEANLSLLMRGDNLIGPLPEDMLQAQLDRNVVQVHKAADGTRVRKPLNMVEDVIKLASRIGQFDLVSEYGLSPAIVETLDTTYALAVAAGLEALRNAGLIDAPPKKERSDFASAESTTDSDWRLSREHRDETGVVFASSFPALDSLIEELSRAMANAVDRTRAQTRKQARDEWLRGLREMATRRAQEEQAADAAPSEKAVRMAALAELNKWLAEEEALSADGGEDVGHHELNRKLLFKLLVMANAQLAEIVQVLGVRQANSAYHASAICVKHATEQLELLLRDIEALYGIGRRELASSLLYVSHETFTYARNGGCAGAEVTALRAAFGDDLRKVLITNSKGITGHAMGVCFEDVVAVASLSSGLVPPIVNYRECDPVLGPLRLSTGGSHDCRYALHFAAGFGSQVSYIMYAKPLR</sequence>
<dbReference type="Proteomes" id="UP000037460">
    <property type="component" value="Unassembled WGS sequence"/>
</dbReference>
<comment type="caution">
    <text evidence="5">The sequence shown here is derived from an EMBL/GenBank/DDBJ whole genome shotgun (WGS) entry which is preliminary data.</text>
</comment>
<dbReference type="InterPro" id="IPR016039">
    <property type="entry name" value="Thiolase-like"/>
</dbReference>
<dbReference type="GO" id="GO:0004315">
    <property type="term" value="F:3-oxoacyl-[acyl-carrier-protein] synthase activity"/>
    <property type="evidence" value="ECO:0007669"/>
    <property type="project" value="UniProtKB-EC"/>
</dbReference>
<dbReference type="GO" id="GO:0005739">
    <property type="term" value="C:mitochondrion"/>
    <property type="evidence" value="ECO:0007669"/>
    <property type="project" value="TreeGrafter"/>
</dbReference>
<feature type="non-terminal residue" evidence="5">
    <location>
        <position position="1"/>
    </location>
</feature>
<dbReference type="PANTHER" id="PTHR11712">
    <property type="entry name" value="POLYKETIDE SYNTHASE-RELATED"/>
    <property type="match status" value="1"/>
</dbReference>
<dbReference type="SUPFAM" id="SSF53901">
    <property type="entry name" value="Thiolase-like"/>
    <property type="match status" value="2"/>
</dbReference>
<feature type="transmembrane region" description="Helical" evidence="4">
    <location>
        <begin position="25"/>
        <end position="50"/>
    </location>
</feature>
<dbReference type="OrthoDB" id="1269963at2759"/>
<dbReference type="EC" id="2.3.1.41" evidence="1"/>
<evidence type="ECO:0000256" key="2">
    <source>
        <dbReference type="ARBA" id="ARBA00022679"/>
    </source>
</evidence>
<feature type="region of interest" description="Disordered" evidence="3">
    <location>
        <begin position="256"/>
        <end position="276"/>
    </location>
</feature>
<gene>
    <name evidence="5" type="ORF">Ctob_005732</name>
</gene>
<evidence type="ECO:0000256" key="4">
    <source>
        <dbReference type="SAM" id="Phobius"/>
    </source>
</evidence>